<proteinExistence type="predicted"/>
<evidence type="ECO:0000313" key="1">
    <source>
        <dbReference type="EMBL" id="GFQ97803.1"/>
    </source>
</evidence>
<dbReference type="AlphaFoldDB" id="A0A8X6L8K7"/>
<protein>
    <submittedName>
        <fullName evidence="1">Uncharacterized protein</fullName>
    </submittedName>
</protein>
<reference evidence="1" key="1">
    <citation type="submission" date="2020-07" db="EMBL/GenBank/DDBJ databases">
        <title>Multicomponent nature underlies the extraordinary mechanical properties of spider dragline silk.</title>
        <authorList>
            <person name="Kono N."/>
            <person name="Nakamura H."/>
            <person name="Mori M."/>
            <person name="Yoshida Y."/>
            <person name="Ohtoshi R."/>
            <person name="Malay A.D."/>
            <person name="Moran D.A.P."/>
            <person name="Tomita M."/>
            <person name="Numata K."/>
            <person name="Arakawa K."/>
        </authorList>
    </citation>
    <scope>NUCLEOTIDE SEQUENCE</scope>
</reference>
<accession>A0A8X6L8K7</accession>
<evidence type="ECO:0000313" key="2">
    <source>
        <dbReference type="Proteomes" id="UP000887116"/>
    </source>
</evidence>
<keyword evidence="2" id="KW-1185">Reference proteome</keyword>
<name>A0A8X6L8K7_TRICU</name>
<comment type="caution">
    <text evidence="1">The sequence shown here is derived from an EMBL/GenBank/DDBJ whole genome shotgun (WGS) entry which is preliminary data.</text>
</comment>
<sequence length="82" mass="9412">MPKCIPKICPSPYVPEYLEIKRNCSSKKLENFVKSAANMEEKSWNEYKQCLPTTAWSSLPDCTCPVPKITQSLVTLKEKLQF</sequence>
<organism evidence="1 2">
    <name type="scientific">Trichonephila clavata</name>
    <name type="common">Joro spider</name>
    <name type="synonym">Nephila clavata</name>
    <dbReference type="NCBI Taxonomy" id="2740835"/>
    <lineage>
        <taxon>Eukaryota</taxon>
        <taxon>Metazoa</taxon>
        <taxon>Ecdysozoa</taxon>
        <taxon>Arthropoda</taxon>
        <taxon>Chelicerata</taxon>
        <taxon>Arachnida</taxon>
        <taxon>Araneae</taxon>
        <taxon>Araneomorphae</taxon>
        <taxon>Entelegynae</taxon>
        <taxon>Araneoidea</taxon>
        <taxon>Nephilidae</taxon>
        <taxon>Trichonephila</taxon>
    </lineage>
</organism>
<gene>
    <name evidence="1" type="ORF">TNCT_246451</name>
</gene>
<dbReference type="Proteomes" id="UP000887116">
    <property type="component" value="Unassembled WGS sequence"/>
</dbReference>
<dbReference type="EMBL" id="BMAO01034611">
    <property type="protein sequence ID" value="GFQ97803.1"/>
    <property type="molecule type" value="Genomic_DNA"/>
</dbReference>